<dbReference type="InterPro" id="IPR001102">
    <property type="entry name" value="Transglutaminase_N"/>
</dbReference>
<feature type="binding site" evidence="3">
    <location>
        <position position="619"/>
    </location>
    <ligand>
        <name>Ca(2+)</name>
        <dbReference type="ChEBI" id="CHEBI:29108"/>
    </ligand>
</feature>
<dbReference type="InterPro" id="IPR036985">
    <property type="entry name" value="Transglutaminase-like_sf"/>
</dbReference>
<comment type="cofactor">
    <cofactor evidence="3">
        <name>Ca(2+)</name>
        <dbReference type="ChEBI" id="CHEBI:29108"/>
    </cofactor>
    <text evidence="3">Binds 1 Ca(2+) ion per subunit.</text>
</comment>
<dbReference type="FunFam" id="3.90.260.10:FF:000002">
    <property type="entry name" value="Erythrocyte membrane protein band 4.2"/>
    <property type="match status" value="1"/>
</dbReference>
<keyword evidence="6" id="KW-0012">Acyltransferase</keyword>
<organism evidence="6 7">
    <name type="scientific">Mytilus edulis</name>
    <name type="common">Blue mussel</name>
    <dbReference type="NCBI Taxonomy" id="6550"/>
    <lineage>
        <taxon>Eukaryota</taxon>
        <taxon>Metazoa</taxon>
        <taxon>Spiralia</taxon>
        <taxon>Lophotrochozoa</taxon>
        <taxon>Mollusca</taxon>
        <taxon>Bivalvia</taxon>
        <taxon>Autobranchia</taxon>
        <taxon>Pteriomorphia</taxon>
        <taxon>Mytilida</taxon>
        <taxon>Mytiloidea</taxon>
        <taxon>Mytilidae</taxon>
        <taxon>Mytilinae</taxon>
        <taxon>Mytilus</taxon>
    </lineage>
</organism>
<dbReference type="Pfam" id="PF00927">
    <property type="entry name" value="Transglut_C"/>
    <property type="match status" value="1"/>
</dbReference>
<feature type="region of interest" description="Disordered" evidence="4">
    <location>
        <begin position="103"/>
        <end position="135"/>
    </location>
</feature>
<dbReference type="Pfam" id="PF01841">
    <property type="entry name" value="Transglut_core"/>
    <property type="match status" value="1"/>
</dbReference>
<dbReference type="SUPFAM" id="SSF81296">
    <property type="entry name" value="E set domains"/>
    <property type="match status" value="1"/>
</dbReference>
<dbReference type="InterPro" id="IPR008958">
    <property type="entry name" value="Transglutaminase_C"/>
</dbReference>
<evidence type="ECO:0000313" key="6">
    <source>
        <dbReference type="EMBL" id="CAG2249382.1"/>
    </source>
</evidence>
<dbReference type="InterPro" id="IPR013783">
    <property type="entry name" value="Ig-like_fold"/>
</dbReference>
<keyword evidence="7" id="KW-1185">Reference proteome</keyword>
<dbReference type="OrthoDB" id="437511at2759"/>
<dbReference type="SUPFAM" id="SSF54001">
    <property type="entry name" value="Cysteine proteinases"/>
    <property type="match status" value="1"/>
</dbReference>
<evidence type="ECO:0000256" key="1">
    <source>
        <dbReference type="ARBA" id="ARBA00005968"/>
    </source>
</evidence>
<evidence type="ECO:0000259" key="5">
    <source>
        <dbReference type="SMART" id="SM00460"/>
    </source>
</evidence>
<dbReference type="InterPro" id="IPR038765">
    <property type="entry name" value="Papain-like_cys_pep_sf"/>
</dbReference>
<name>A0A8S3UZL2_MYTED</name>
<evidence type="ECO:0000256" key="2">
    <source>
        <dbReference type="PIRSR" id="PIRSR000459-1"/>
    </source>
</evidence>
<protein>
    <submittedName>
        <fullName evidence="6">TGM1</fullName>
        <ecNumber evidence="6">2.3.2.13</ecNumber>
    </submittedName>
</protein>
<dbReference type="Pfam" id="PF00868">
    <property type="entry name" value="Transglut_N"/>
    <property type="match status" value="1"/>
</dbReference>
<sequence length="857" mass="98633">MSFLNLQQNLPVKHLSHRLENMSYNTRWLKQELPPFMMKKMYRRTYYDRDPYRSNYTRRSYDDSDIRPYSSYGNRYRTSTFNSLFYGYSRRPDYSYPWERDHELRTRREENRTESREVTRDERDEELREPEKDEEVNKKFHVNKVDLNIKSNTADHHTDKYMCTKRKKDPDFVIRRGQSFKITITFDRPYNNEQNEILFTFKTGKSSRPSNKTQAQIIMNENTSSRSKDKKEWFAKLLNKKENSIDVEVTPPCTCIIGEWRFTIQTESKIKDDGDKLILMYKHNEDVIILLNPWCPDDQVFMGTEQLLDEYILNESGAIWSGNYRQMGVKPWNFGQFRDGILDTCLHLIRKAYNNSVDPAMSDPVKLARAITKMVNAPDDNGVLVGNWSGDYSGGTPPMKWVGSVAILEEYTKNQGTPVQFGQCWVFSGLTTTVCRAIGLPARSVTNFASAHDTDGSTCIDKAFVKKGEDLEKVDIEGSSDSIWNFHVWNEAWISRPDLGKGYDGWQVIDATPQELSSGVYQCGPAPVTAIKKGEIGRPFDAPFIFAEVNADIVHWEILPNDSWVIIKTDSNDVGKNISTKKPDGRPYNGEASVWRGYGEKYRLDVTSEYKYPEGSLEERLAVQNADNEAKGGRDVFATGDTMDISVEIEEKDGVLVGNDFEVELKLKNIKKKKALRTVKHLQVVVDSVKYTGDGRRNVIKKSFDDIRLDYGEEKTVKFTVKTDEYLDKMYELFGMEIMAYAHIKETENCYVKTDDFRLRRPDITIEVPPKVKVGNPFKVKLSFKNPLPKSLTKCSYLIEGNGLENKANSASDVQAKSEWSIMEELVAETDGEIQINCSFDCEELRDIIGMVSVKAE</sequence>
<evidence type="ECO:0000313" key="7">
    <source>
        <dbReference type="Proteomes" id="UP000683360"/>
    </source>
</evidence>
<dbReference type="PANTHER" id="PTHR11590">
    <property type="entry name" value="PROTEIN-GLUTAMINE GAMMA-GLUTAMYLTRANSFERASE"/>
    <property type="match status" value="1"/>
</dbReference>
<dbReference type="SMART" id="SM00460">
    <property type="entry name" value="TGc"/>
    <property type="match status" value="1"/>
</dbReference>
<feature type="binding site" evidence="3">
    <location>
        <position position="614"/>
    </location>
    <ligand>
        <name>Ca(2+)</name>
        <dbReference type="ChEBI" id="CHEBI:29108"/>
    </ligand>
</feature>
<feature type="active site" evidence="2">
    <location>
        <position position="487"/>
    </location>
</feature>
<dbReference type="InterPro" id="IPR036238">
    <property type="entry name" value="Transglutaminase_C_sf"/>
</dbReference>
<dbReference type="PIRSF" id="PIRSF000459">
    <property type="entry name" value="TGM_EBP42"/>
    <property type="match status" value="1"/>
</dbReference>
<dbReference type="AlphaFoldDB" id="A0A8S3UZL2"/>
<dbReference type="InterPro" id="IPR050779">
    <property type="entry name" value="Transglutaminase"/>
</dbReference>
<comment type="similarity">
    <text evidence="1">Belongs to the transglutaminase superfamily. Transglutaminase family.</text>
</comment>
<dbReference type="InterPro" id="IPR002931">
    <property type="entry name" value="Transglutaminase-like"/>
</dbReference>
<feature type="domain" description="Transglutaminase-like" evidence="5">
    <location>
        <begin position="416"/>
        <end position="513"/>
    </location>
</feature>
<keyword evidence="6" id="KW-0808">Transferase</keyword>
<dbReference type="GO" id="GO:0003810">
    <property type="term" value="F:protein-glutamine gamma-glutamyltransferase activity"/>
    <property type="evidence" value="ECO:0007669"/>
    <property type="project" value="UniProtKB-EC"/>
</dbReference>
<feature type="active site" evidence="2">
    <location>
        <position position="424"/>
    </location>
</feature>
<dbReference type="EMBL" id="CAJPWZ010002969">
    <property type="protein sequence ID" value="CAG2249382.1"/>
    <property type="molecule type" value="Genomic_DNA"/>
</dbReference>
<feature type="active site" evidence="2">
    <location>
        <position position="510"/>
    </location>
</feature>
<evidence type="ECO:0000256" key="3">
    <source>
        <dbReference type="PIRSR" id="PIRSR000459-2"/>
    </source>
</evidence>
<dbReference type="InterPro" id="IPR014756">
    <property type="entry name" value="Ig_E-set"/>
</dbReference>
<proteinExistence type="inferred from homology"/>
<evidence type="ECO:0000256" key="4">
    <source>
        <dbReference type="SAM" id="MobiDB-lite"/>
    </source>
</evidence>
<dbReference type="InterPro" id="IPR023608">
    <property type="entry name" value="Transglutaminase_animal"/>
</dbReference>
<accession>A0A8S3UZL2</accession>
<keyword evidence="3" id="KW-0106">Calcium</keyword>
<gene>
    <name evidence="6" type="ORF">MEDL_61106</name>
</gene>
<dbReference type="GO" id="GO:0046872">
    <property type="term" value="F:metal ion binding"/>
    <property type="evidence" value="ECO:0007669"/>
    <property type="project" value="UniProtKB-KW"/>
</dbReference>
<keyword evidence="3" id="KW-0479">Metal-binding</keyword>
<feature type="binding site" evidence="3">
    <location>
        <position position="550"/>
    </location>
    <ligand>
        <name>Ca(2+)</name>
        <dbReference type="ChEBI" id="CHEBI:29108"/>
    </ligand>
</feature>
<comment type="caution">
    <text evidence="6">The sequence shown here is derived from an EMBL/GenBank/DDBJ whole genome shotgun (WGS) entry which is preliminary data.</text>
</comment>
<dbReference type="PANTHER" id="PTHR11590:SF40">
    <property type="entry name" value="HEMOCYTE PROTEIN-GLUTAMINE GAMMA-GLUTAMYLTRANSFERASE-LIKE PROTEIN"/>
    <property type="match status" value="1"/>
</dbReference>
<feature type="binding site" evidence="3">
    <location>
        <position position="552"/>
    </location>
    <ligand>
        <name>Ca(2+)</name>
        <dbReference type="ChEBI" id="CHEBI:29108"/>
    </ligand>
</feature>
<dbReference type="Gene3D" id="3.90.260.10">
    <property type="entry name" value="Transglutaminase-like"/>
    <property type="match status" value="1"/>
</dbReference>
<dbReference type="EC" id="2.3.2.13" evidence="6"/>
<dbReference type="Gene3D" id="2.60.40.10">
    <property type="entry name" value="Immunoglobulins"/>
    <property type="match status" value="3"/>
</dbReference>
<dbReference type="Proteomes" id="UP000683360">
    <property type="component" value="Unassembled WGS sequence"/>
</dbReference>
<dbReference type="SUPFAM" id="SSF49309">
    <property type="entry name" value="Transglutaminase, two C-terminal domains"/>
    <property type="match status" value="2"/>
</dbReference>
<reference evidence="6" key="1">
    <citation type="submission" date="2021-03" db="EMBL/GenBank/DDBJ databases">
        <authorList>
            <person name="Bekaert M."/>
        </authorList>
    </citation>
    <scope>NUCLEOTIDE SEQUENCE</scope>
</reference>